<dbReference type="InterPro" id="IPR036179">
    <property type="entry name" value="Ig-like_dom_sf"/>
</dbReference>
<dbReference type="InterPro" id="IPR007110">
    <property type="entry name" value="Ig-like_dom"/>
</dbReference>
<dbReference type="Ensembl" id="ENSLCAT00010026556.1">
    <property type="protein sequence ID" value="ENSLCAP00010026004.1"/>
    <property type="gene ID" value="ENSLCAG00010012155.1"/>
</dbReference>
<dbReference type="SUPFAM" id="SSF48726">
    <property type="entry name" value="Immunoglobulin"/>
    <property type="match status" value="1"/>
</dbReference>
<dbReference type="AlphaFoldDB" id="A0A4W6DL32"/>
<dbReference type="InterPro" id="IPR013783">
    <property type="entry name" value="Ig-like_fold"/>
</dbReference>
<reference evidence="2" key="2">
    <citation type="submission" date="2025-08" db="UniProtKB">
        <authorList>
            <consortium name="Ensembl"/>
        </authorList>
    </citation>
    <scope>IDENTIFICATION</scope>
</reference>
<organism evidence="2 3">
    <name type="scientific">Lates calcarifer</name>
    <name type="common">Barramundi</name>
    <name type="synonym">Holocentrus calcarifer</name>
    <dbReference type="NCBI Taxonomy" id="8187"/>
    <lineage>
        <taxon>Eukaryota</taxon>
        <taxon>Metazoa</taxon>
        <taxon>Chordata</taxon>
        <taxon>Craniata</taxon>
        <taxon>Vertebrata</taxon>
        <taxon>Euteleostomi</taxon>
        <taxon>Actinopterygii</taxon>
        <taxon>Neopterygii</taxon>
        <taxon>Teleostei</taxon>
        <taxon>Neoteleostei</taxon>
        <taxon>Acanthomorphata</taxon>
        <taxon>Carangaria</taxon>
        <taxon>Carangaria incertae sedis</taxon>
        <taxon>Centropomidae</taxon>
        <taxon>Lates</taxon>
    </lineage>
</organism>
<feature type="domain" description="Ig-like" evidence="1">
    <location>
        <begin position="1"/>
        <end position="102"/>
    </location>
</feature>
<dbReference type="Gene3D" id="2.60.40.10">
    <property type="entry name" value="Immunoglobulins"/>
    <property type="match status" value="1"/>
</dbReference>
<proteinExistence type="predicted"/>
<name>A0A4W6DL32_LATCA</name>
<accession>A0A4W6DL32</accession>
<evidence type="ECO:0000313" key="2">
    <source>
        <dbReference type="Ensembl" id="ENSLCAP00010026004.1"/>
    </source>
</evidence>
<protein>
    <recommendedName>
        <fullName evidence="1">Ig-like domain-containing protein</fullName>
    </recommendedName>
</protein>
<dbReference type="GeneTree" id="ENSGT00610000086518"/>
<evidence type="ECO:0000313" key="3">
    <source>
        <dbReference type="Proteomes" id="UP000314980"/>
    </source>
</evidence>
<reference evidence="2" key="3">
    <citation type="submission" date="2025-09" db="UniProtKB">
        <authorList>
            <consortium name="Ensembl"/>
        </authorList>
    </citation>
    <scope>IDENTIFICATION</scope>
</reference>
<sequence length="178" mass="19612">HGKCAGIYEGVVYTCAYFKVGGTAVLSPGSVTGPITNIMWKHDTDIAMGWFDGETEAYRQFKERGSLNASTGNLTITRLTRNDSGIYTSEINNKITSKTQLRCDDQRTHCNWTCAGATEDAEPITYNWVAFDATENIVTKERTITEVSTVSTGTVVLCLHNLPEDRHVFNFSSASVNL</sequence>
<dbReference type="Proteomes" id="UP000314980">
    <property type="component" value="Unassembled WGS sequence"/>
</dbReference>
<dbReference type="PROSITE" id="PS50835">
    <property type="entry name" value="IG_LIKE"/>
    <property type="match status" value="1"/>
</dbReference>
<evidence type="ECO:0000259" key="1">
    <source>
        <dbReference type="PROSITE" id="PS50835"/>
    </source>
</evidence>
<reference evidence="3" key="1">
    <citation type="submission" date="2015-09" db="EMBL/GenBank/DDBJ databases">
        <authorList>
            <person name="Sai Rama Sridatta P."/>
        </authorList>
    </citation>
    <scope>NUCLEOTIDE SEQUENCE [LARGE SCALE GENOMIC DNA]</scope>
</reference>
<keyword evidence="3" id="KW-1185">Reference proteome</keyword>